<dbReference type="EMBL" id="CP061800">
    <property type="protein sequence ID" value="QTA84745.1"/>
    <property type="molecule type" value="Genomic_DNA"/>
</dbReference>
<dbReference type="KEGG" id="dmm:dnm_007450"/>
<sequence>MYRLGKIYETMYSVEDYLEAEQWYRNASGRKTLIIMLQTCRTHGALAGTFKPATNMPHPRGFGGEFQTCYKHAAPTGL</sequence>
<reference evidence="1" key="1">
    <citation type="journal article" date="2021" name="Microb. Physiol.">
        <title>Proteogenomic Insights into the Physiology of Marine, Sulfate-Reducing, Filamentous Desulfonema limicola and Desulfonema magnum.</title>
        <authorList>
            <person name="Schnaars V."/>
            <person name="Wohlbrand L."/>
            <person name="Scheve S."/>
            <person name="Hinrichs C."/>
            <person name="Reinhardt R."/>
            <person name="Rabus R."/>
        </authorList>
    </citation>
    <scope>NUCLEOTIDE SEQUENCE</scope>
    <source>
        <strain evidence="1">4be13</strain>
    </source>
</reference>
<evidence type="ECO:0000313" key="1">
    <source>
        <dbReference type="EMBL" id="QTA84745.1"/>
    </source>
</evidence>
<accession>A0A975BGQ6</accession>
<dbReference type="AlphaFoldDB" id="A0A975BGQ6"/>
<gene>
    <name evidence="1" type="ORF">dnm_007450</name>
</gene>
<dbReference type="Proteomes" id="UP000663722">
    <property type="component" value="Chromosome"/>
</dbReference>
<keyword evidence="2" id="KW-1185">Reference proteome</keyword>
<proteinExistence type="predicted"/>
<name>A0A975BGQ6_9BACT</name>
<evidence type="ECO:0000313" key="2">
    <source>
        <dbReference type="Proteomes" id="UP000663722"/>
    </source>
</evidence>
<protein>
    <submittedName>
        <fullName evidence="1">Uncharacterized protein</fullName>
    </submittedName>
</protein>
<organism evidence="1 2">
    <name type="scientific">Desulfonema magnum</name>
    <dbReference type="NCBI Taxonomy" id="45655"/>
    <lineage>
        <taxon>Bacteria</taxon>
        <taxon>Pseudomonadati</taxon>
        <taxon>Thermodesulfobacteriota</taxon>
        <taxon>Desulfobacteria</taxon>
        <taxon>Desulfobacterales</taxon>
        <taxon>Desulfococcaceae</taxon>
        <taxon>Desulfonema</taxon>
    </lineage>
</organism>